<evidence type="ECO:0000313" key="3">
    <source>
        <dbReference type="Proteomes" id="UP000677803"/>
    </source>
</evidence>
<organism evidence="2 3">
    <name type="scientific">Menidia menidia</name>
    <name type="common">Atlantic silverside</name>
    <dbReference type="NCBI Taxonomy" id="238744"/>
    <lineage>
        <taxon>Eukaryota</taxon>
        <taxon>Metazoa</taxon>
        <taxon>Chordata</taxon>
        <taxon>Craniata</taxon>
        <taxon>Vertebrata</taxon>
        <taxon>Euteleostomi</taxon>
        <taxon>Actinopterygii</taxon>
        <taxon>Neopterygii</taxon>
        <taxon>Teleostei</taxon>
        <taxon>Neoteleostei</taxon>
        <taxon>Acanthomorphata</taxon>
        <taxon>Ovalentaria</taxon>
        <taxon>Atherinomorphae</taxon>
        <taxon>Atheriniformes</taxon>
        <taxon>Atherinopsidae</taxon>
        <taxon>Menidiinae</taxon>
        <taxon>Menidia</taxon>
    </lineage>
</organism>
<feature type="region of interest" description="Disordered" evidence="1">
    <location>
        <begin position="118"/>
        <end position="182"/>
    </location>
</feature>
<name>A0A8S4ABG9_9TELE</name>
<keyword evidence="3" id="KW-1185">Reference proteome</keyword>
<dbReference type="Proteomes" id="UP000677803">
    <property type="component" value="Unassembled WGS sequence"/>
</dbReference>
<accession>A0A8S4ABG9</accession>
<reference evidence="2" key="1">
    <citation type="submission" date="2021-05" db="EMBL/GenBank/DDBJ databases">
        <authorList>
            <person name="Tigano A."/>
        </authorList>
    </citation>
    <scope>NUCLEOTIDE SEQUENCE</scope>
</reference>
<proteinExistence type="predicted"/>
<comment type="caution">
    <text evidence="2">The sequence shown here is derived from an EMBL/GenBank/DDBJ whole genome shotgun (WGS) entry which is preliminary data.</text>
</comment>
<dbReference type="EMBL" id="CAJRST010001113">
    <property type="protein sequence ID" value="CAG5865437.1"/>
    <property type="molecule type" value="Genomic_DNA"/>
</dbReference>
<sequence length="182" mass="19421">MKTPDHLEDKNSCIVSDTVHVPCKQAPLRTEEKMKYSGSIVPLPTHPVPTGGRGALPEKPAQQAWTSALALGRAACCIPLNSTRGEVPVLDLRGPAQLQGCTQNNTSILYPELNLQEGKDQSRTSPVGKQTLGLAETRPRFQGTPSSVGGGGRLVNGMGAWKPVESARSEQSEPLDFQPPSM</sequence>
<evidence type="ECO:0000313" key="2">
    <source>
        <dbReference type="EMBL" id="CAG5865437.1"/>
    </source>
</evidence>
<protein>
    <submittedName>
        <fullName evidence="2">(Atlantic silverside) hypothetical protein</fullName>
    </submittedName>
</protein>
<dbReference type="AlphaFoldDB" id="A0A8S4ABG9"/>
<evidence type="ECO:0000256" key="1">
    <source>
        <dbReference type="SAM" id="MobiDB-lite"/>
    </source>
</evidence>
<gene>
    <name evidence="2" type="ORF">MMEN_LOCUS2103</name>
</gene>